<sequence>MIMIYKLIFIITLMLGTIITTSSYSWLGTWMGLEINLLSFIPLINMKNNLYSSEASIKYFLIQALASSIFLFSIIMIISKTKMMNETSYLNYMFLMMMNSAILLKLGAAPFHFWFPEIIEGLNWMNSLILMTWQKIAPMMILSYSMKLNFYLFFIIAMSSLIGSIGGLNQISIRKILAFSSINHISWMLSSFIINEMTWIMYFLTYSFISISIVLMFNKFNIFMMKHLFTMMNNLNMMKYFMLINLLSLGGLPPFLGFLPKWIIIQNLSLNNYLMISFMIFMTLITLFFYIRISYSSMLIYNNELNFYWNMNMLNYNNLMINMMTFISTNGLIIYTIMINFY</sequence>
<comment type="function">
    <text evidence="1">Core subunit of the mitochondrial membrane respiratory chain NADH dehydrogenase (Complex I) that is believed to belong to the minimal assembly required for catalysis. Complex I functions in the transfer of electrons from NADH to the respiratory chain. The immediate electron acceptor for the enzyme is believed to be ubiquinone.</text>
</comment>
<evidence type="ECO:0000256" key="13">
    <source>
        <dbReference type="ARBA" id="ARBA00023027"/>
    </source>
</evidence>
<evidence type="ECO:0000256" key="7">
    <source>
        <dbReference type="ARBA" id="ARBA00022660"/>
    </source>
</evidence>
<protein>
    <recommendedName>
        <fullName evidence="5 18">NADH-ubiquinone oxidoreductase chain 2</fullName>
        <ecNumber evidence="4 18">7.1.1.2</ecNumber>
    </recommendedName>
</protein>
<evidence type="ECO:0000256" key="6">
    <source>
        <dbReference type="ARBA" id="ARBA00022448"/>
    </source>
</evidence>
<evidence type="ECO:0000256" key="12">
    <source>
        <dbReference type="ARBA" id="ARBA00022989"/>
    </source>
</evidence>
<organism evidence="20">
    <name type="scientific">Heterosternuta allegheniana</name>
    <dbReference type="NCBI Taxonomy" id="2714604"/>
    <lineage>
        <taxon>Eukaryota</taxon>
        <taxon>Metazoa</taxon>
        <taxon>Ecdysozoa</taxon>
        <taxon>Arthropoda</taxon>
        <taxon>Hexapoda</taxon>
        <taxon>Insecta</taxon>
        <taxon>Pterygota</taxon>
        <taxon>Neoptera</taxon>
        <taxon>Endopterygota</taxon>
        <taxon>Coleoptera</taxon>
        <taxon>Adephaga</taxon>
        <taxon>Dytiscoidea</taxon>
        <taxon>Dytiscidae</taxon>
        <taxon>Hydroporinae</taxon>
        <taxon>Hydroporini</taxon>
        <taxon>Heterosternuta</taxon>
    </lineage>
</organism>
<reference evidence="20" key="1">
    <citation type="journal article" date="2021" name="Mol. Phylogenet. Evol.">
        <title>Habitat preference and diversification rates in a speciose lineage of diving beetles.</title>
        <authorList>
            <person name="Villastrigo A."/>
            <person name="Abellan P."/>
            <person name="Ribera I."/>
        </authorList>
    </citation>
    <scope>NUCLEOTIDE SEQUENCE</scope>
</reference>
<keyword evidence="7 18" id="KW-0679">Respiratory chain</keyword>
<comment type="similarity">
    <text evidence="3 18">Belongs to the complex I subunit 2 family.</text>
</comment>
<feature type="transmembrane region" description="Helical" evidence="18">
    <location>
        <begin position="319"/>
        <end position="341"/>
    </location>
</feature>
<keyword evidence="16 18" id="KW-0472">Membrane</keyword>
<keyword evidence="12 18" id="KW-1133">Transmembrane helix</keyword>
<dbReference type="InterPro" id="IPR003917">
    <property type="entry name" value="NADH_UbQ_OxRdtase_chain2"/>
</dbReference>
<evidence type="ECO:0000256" key="3">
    <source>
        <dbReference type="ARBA" id="ARBA00007012"/>
    </source>
</evidence>
<evidence type="ECO:0000259" key="19">
    <source>
        <dbReference type="Pfam" id="PF00361"/>
    </source>
</evidence>
<dbReference type="GO" id="GO:0005743">
    <property type="term" value="C:mitochondrial inner membrane"/>
    <property type="evidence" value="ECO:0007669"/>
    <property type="project" value="UniProtKB-SubCell"/>
</dbReference>
<dbReference type="Pfam" id="PF00361">
    <property type="entry name" value="Proton_antipo_M"/>
    <property type="match status" value="1"/>
</dbReference>
<feature type="transmembrane region" description="Helical" evidence="18">
    <location>
        <begin position="240"/>
        <end position="264"/>
    </location>
</feature>
<name>A0A894JQH1_9DYTI</name>
<keyword evidence="9 18" id="KW-0999">Mitochondrion inner membrane</keyword>
<dbReference type="EMBL" id="MW465276">
    <property type="protein sequence ID" value="QRV62443.1"/>
    <property type="molecule type" value="Genomic_DNA"/>
</dbReference>
<evidence type="ECO:0000256" key="5">
    <source>
        <dbReference type="ARBA" id="ARBA00021008"/>
    </source>
</evidence>
<feature type="transmembrane region" description="Helical" evidence="18">
    <location>
        <begin position="176"/>
        <end position="194"/>
    </location>
</feature>
<keyword evidence="10 18" id="KW-1278">Translocase</keyword>
<keyword evidence="15 18" id="KW-0496">Mitochondrion</keyword>
<feature type="transmembrane region" description="Helical" evidence="18">
    <location>
        <begin position="270"/>
        <end position="291"/>
    </location>
</feature>
<dbReference type="PANTHER" id="PTHR46552">
    <property type="entry name" value="NADH-UBIQUINONE OXIDOREDUCTASE CHAIN 2"/>
    <property type="match status" value="1"/>
</dbReference>
<dbReference type="GO" id="GO:0006120">
    <property type="term" value="P:mitochondrial electron transport, NADH to ubiquinone"/>
    <property type="evidence" value="ECO:0007669"/>
    <property type="project" value="InterPro"/>
</dbReference>
<feature type="transmembrane region" description="Helical" evidence="18">
    <location>
        <begin position="148"/>
        <end position="169"/>
    </location>
</feature>
<comment type="subcellular location">
    <subcellularLocation>
        <location evidence="2 18">Mitochondrion inner membrane</location>
        <topology evidence="2 18">Multi-pass membrane protein</topology>
    </subcellularLocation>
</comment>
<dbReference type="InterPro" id="IPR001750">
    <property type="entry name" value="ND/Mrp_TM"/>
</dbReference>
<keyword evidence="13 18" id="KW-0520">NAD</keyword>
<accession>A0A894JQH1</accession>
<gene>
    <name evidence="20" type="primary">nad2</name>
</gene>
<evidence type="ECO:0000256" key="2">
    <source>
        <dbReference type="ARBA" id="ARBA00004448"/>
    </source>
</evidence>
<evidence type="ECO:0000256" key="15">
    <source>
        <dbReference type="ARBA" id="ARBA00023128"/>
    </source>
</evidence>
<evidence type="ECO:0000313" key="20">
    <source>
        <dbReference type="EMBL" id="QRV62443.1"/>
    </source>
</evidence>
<evidence type="ECO:0000256" key="8">
    <source>
        <dbReference type="ARBA" id="ARBA00022692"/>
    </source>
</evidence>
<evidence type="ECO:0000256" key="9">
    <source>
        <dbReference type="ARBA" id="ARBA00022792"/>
    </source>
</evidence>
<evidence type="ECO:0000256" key="14">
    <source>
        <dbReference type="ARBA" id="ARBA00023075"/>
    </source>
</evidence>
<feature type="transmembrane region" description="Helical" evidence="18">
    <location>
        <begin position="200"/>
        <end position="220"/>
    </location>
</feature>
<feature type="domain" description="NADH:quinone oxidoreductase/Mrp antiporter transmembrane" evidence="19">
    <location>
        <begin position="23"/>
        <end position="286"/>
    </location>
</feature>
<evidence type="ECO:0000256" key="16">
    <source>
        <dbReference type="ARBA" id="ARBA00023136"/>
    </source>
</evidence>
<proteinExistence type="inferred from homology"/>
<dbReference type="PANTHER" id="PTHR46552:SF1">
    <property type="entry name" value="NADH-UBIQUINONE OXIDOREDUCTASE CHAIN 2"/>
    <property type="match status" value="1"/>
</dbReference>
<keyword evidence="8 18" id="KW-0812">Transmembrane</keyword>
<evidence type="ECO:0000256" key="10">
    <source>
        <dbReference type="ARBA" id="ARBA00022967"/>
    </source>
</evidence>
<feature type="transmembrane region" description="Helical" evidence="18">
    <location>
        <begin position="7"/>
        <end position="27"/>
    </location>
</feature>
<evidence type="ECO:0000256" key="4">
    <source>
        <dbReference type="ARBA" id="ARBA00012944"/>
    </source>
</evidence>
<feature type="transmembrane region" description="Helical" evidence="18">
    <location>
        <begin position="59"/>
        <end position="78"/>
    </location>
</feature>
<evidence type="ECO:0000256" key="17">
    <source>
        <dbReference type="ARBA" id="ARBA00049551"/>
    </source>
</evidence>
<comment type="function">
    <text evidence="18">Core subunit of the mitochondrial membrane respiratory chain NADH dehydrogenase (Complex I) which catalyzes electron transfer from NADH through the respiratory chain, using ubiquinone as an electron acceptor. Essential for the catalytic activity and assembly of complex I.</text>
</comment>
<comment type="catalytic activity">
    <reaction evidence="17 18">
        <text>a ubiquinone + NADH + 5 H(+)(in) = a ubiquinol + NAD(+) + 4 H(+)(out)</text>
        <dbReference type="Rhea" id="RHEA:29091"/>
        <dbReference type="Rhea" id="RHEA-COMP:9565"/>
        <dbReference type="Rhea" id="RHEA-COMP:9566"/>
        <dbReference type="ChEBI" id="CHEBI:15378"/>
        <dbReference type="ChEBI" id="CHEBI:16389"/>
        <dbReference type="ChEBI" id="CHEBI:17976"/>
        <dbReference type="ChEBI" id="CHEBI:57540"/>
        <dbReference type="ChEBI" id="CHEBI:57945"/>
        <dbReference type="EC" id="7.1.1.2"/>
    </reaction>
</comment>
<keyword evidence="6" id="KW-0813">Transport</keyword>
<keyword evidence="11 18" id="KW-0249">Electron transport</keyword>
<dbReference type="PRINTS" id="PR01436">
    <property type="entry name" value="NADHDHGNASE2"/>
</dbReference>
<dbReference type="InterPro" id="IPR050175">
    <property type="entry name" value="Complex_I_Subunit_2"/>
</dbReference>
<feature type="transmembrane region" description="Helical" evidence="18">
    <location>
        <begin position="90"/>
        <end position="115"/>
    </location>
</feature>
<dbReference type="EC" id="7.1.1.2" evidence="4 18"/>
<evidence type="ECO:0000256" key="1">
    <source>
        <dbReference type="ARBA" id="ARBA00003257"/>
    </source>
</evidence>
<keyword evidence="14 18" id="KW-0830">Ubiquinone</keyword>
<evidence type="ECO:0000256" key="11">
    <source>
        <dbReference type="ARBA" id="ARBA00022982"/>
    </source>
</evidence>
<evidence type="ECO:0000256" key="18">
    <source>
        <dbReference type="RuleBase" id="RU003403"/>
    </source>
</evidence>
<dbReference type="AlphaFoldDB" id="A0A894JQH1"/>
<geneLocation type="mitochondrion" evidence="20"/>
<dbReference type="GO" id="GO:0008137">
    <property type="term" value="F:NADH dehydrogenase (ubiquinone) activity"/>
    <property type="evidence" value="ECO:0007669"/>
    <property type="project" value="UniProtKB-EC"/>
</dbReference>